<comment type="pathway">
    <text evidence="3 12">Cofactor biosynthesis; riboflavin biosynthesis; 5-amino-6-(D-ribitylamino)uracil from GTP: step 3/4.</text>
</comment>
<evidence type="ECO:0000256" key="10">
    <source>
        <dbReference type="ARBA" id="ARBA00023002"/>
    </source>
</evidence>
<comment type="cofactor">
    <cofactor evidence="12 15">
        <name>Zn(2+)</name>
        <dbReference type="ChEBI" id="CHEBI:29105"/>
    </cofactor>
    <text evidence="12 15">Binds 1 zinc ion.</text>
</comment>
<dbReference type="UniPathway" id="UPA00275">
    <property type="reaction ID" value="UER00401"/>
</dbReference>
<dbReference type="HOGENOM" id="CLU_036590_1_1_5"/>
<evidence type="ECO:0000256" key="5">
    <source>
        <dbReference type="ARBA" id="ARBA00007417"/>
    </source>
</evidence>
<keyword evidence="18" id="KW-1185">Reference proteome</keyword>
<dbReference type="Pfam" id="PF01872">
    <property type="entry name" value="RibD_C"/>
    <property type="match status" value="1"/>
</dbReference>
<evidence type="ECO:0000256" key="15">
    <source>
        <dbReference type="PIRSR" id="PIRSR006769-3"/>
    </source>
</evidence>
<reference evidence="17 18" key="2">
    <citation type="journal article" date="2010" name="J. Bacteriol.">
        <title>Complete genome sequence of the photosynthetic purple nonsulfur bacterium Rhodobacter capsulatus SB 1003.</title>
        <authorList>
            <person name="Strnad H."/>
            <person name="Lapidus A."/>
            <person name="Paces J."/>
            <person name="Ulbrich P."/>
            <person name="Vlcek C."/>
            <person name="Paces V."/>
            <person name="Haselkorn R."/>
        </authorList>
    </citation>
    <scope>NUCLEOTIDE SEQUENCE [LARGE SCALE GENOMIC DNA]</scope>
    <source>
        <strain evidence="18">ATCC BAA-309 / NBRC 16581 / SB1003</strain>
    </source>
</reference>
<feature type="binding site" evidence="14">
    <location>
        <position position="186"/>
    </location>
    <ligand>
        <name>substrate</name>
    </ligand>
</feature>
<dbReference type="eggNOG" id="COG0117">
    <property type="taxonomic scope" value="Bacteria"/>
</dbReference>
<dbReference type="GO" id="GO:0008703">
    <property type="term" value="F:5-amino-6-(5-phosphoribosylamino)uracil reductase activity"/>
    <property type="evidence" value="ECO:0007669"/>
    <property type="project" value="UniProtKB-EC"/>
</dbReference>
<feature type="binding site" evidence="14">
    <location>
        <position position="202"/>
    </location>
    <ligand>
        <name>NADP(+)</name>
        <dbReference type="ChEBI" id="CHEBI:58349"/>
    </ligand>
</feature>
<dbReference type="EC" id="1.1.1.193" evidence="12"/>
<accession>D5AQL5</accession>
<dbReference type="PANTHER" id="PTHR38011:SF7">
    <property type="entry name" value="2,5-DIAMINO-6-RIBOSYLAMINO-4(3H)-PYRIMIDINONE 5'-PHOSPHATE REDUCTASE"/>
    <property type="match status" value="1"/>
</dbReference>
<feature type="domain" description="CMP/dCMP-type deaminase" evidence="16">
    <location>
        <begin position="3"/>
        <end position="124"/>
    </location>
</feature>
<dbReference type="Gene3D" id="3.40.140.10">
    <property type="entry name" value="Cytidine Deaminase, domain 2"/>
    <property type="match status" value="1"/>
</dbReference>
<evidence type="ECO:0000256" key="1">
    <source>
        <dbReference type="ARBA" id="ARBA00002151"/>
    </source>
</evidence>
<feature type="binding site" evidence="14">
    <location>
        <position position="170"/>
    </location>
    <ligand>
        <name>substrate</name>
    </ligand>
</feature>
<dbReference type="Proteomes" id="UP000002361">
    <property type="component" value="Chromosome"/>
</dbReference>
<evidence type="ECO:0000256" key="2">
    <source>
        <dbReference type="ARBA" id="ARBA00004882"/>
    </source>
</evidence>
<protein>
    <recommendedName>
        <fullName evidence="12">Riboflavin biosynthesis protein RibD</fullName>
    </recommendedName>
    <domain>
        <recommendedName>
            <fullName evidence="12">Diaminohydroxyphosphoribosylaminopyrimidine deaminase</fullName>
            <shortName evidence="12">DRAP deaminase</shortName>
            <ecNumber evidence="12">3.5.4.26</ecNumber>
        </recommendedName>
        <alternativeName>
            <fullName evidence="12">Riboflavin-specific deaminase</fullName>
        </alternativeName>
    </domain>
    <domain>
        <recommendedName>
            <fullName evidence="12">5-amino-6-(5-phosphoribosylamino)uracil reductase</fullName>
            <ecNumber evidence="12">1.1.1.193</ecNumber>
        </recommendedName>
        <alternativeName>
            <fullName evidence="12">HTP reductase</fullName>
        </alternativeName>
    </domain>
</protein>
<feature type="binding site" evidence="14">
    <location>
        <position position="198"/>
    </location>
    <ligand>
        <name>NADP(+)</name>
        <dbReference type="ChEBI" id="CHEBI:58349"/>
    </ligand>
</feature>
<proteinExistence type="inferred from homology"/>
<feature type="binding site" evidence="14">
    <location>
        <begin position="301"/>
        <end position="307"/>
    </location>
    <ligand>
        <name>NADP(+)</name>
        <dbReference type="ChEBI" id="CHEBI:58349"/>
    </ligand>
</feature>
<keyword evidence="7 12" id="KW-0479">Metal-binding</keyword>
<comment type="similarity">
    <text evidence="4 12">In the N-terminal section; belongs to the cytidine and deoxycytidylate deaminase family.</text>
</comment>
<evidence type="ECO:0000256" key="13">
    <source>
        <dbReference type="PIRSR" id="PIRSR006769-1"/>
    </source>
</evidence>
<keyword evidence="6 12" id="KW-0686">Riboflavin biosynthesis</keyword>
<dbReference type="NCBIfam" id="TIGR00326">
    <property type="entry name" value="eubact_ribD"/>
    <property type="match status" value="1"/>
</dbReference>
<dbReference type="EC" id="3.5.4.26" evidence="12"/>
<dbReference type="PROSITE" id="PS51747">
    <property type="entry name" value="CYT_DCMP_DEAMINASES_2"/>
    <property type="match status" value="1"/>
</dbReference>
<feature type="binding site" evidence="14">
    <location>
        <position position="172"/>
    </location>
    <ligand>
        <name>NADP(+)</name>
        <dbReference type="ChEBI" id="CHEBI:58349"/>
    </ligand>
</feature>
<feature type="binding site" evidence="14">
    <location>
        <position position="209"/>
    </location>
    <ligand>
        <name>substrate</name>
    </ligand>
</feature>
<evidence type="ECO:0000256" key="9">
    <source>
        <dbReference type="ARBA" id="ARBA00022857"/>
    </source>
</evidence>
<organism evidence="17 18">
    <name type="scientific">Rhodobacter capsulatus (strain ATCC BAA-309 / NBRC 16581 / SB1003)</name>
    <dbReference type="NCBI Taxonomy" id="272942"/>
    <lineage>
        <taxon>Bacteria</taxon>
        <taxon>Pseudomonadati</taxon>
        <taxon>Pseudomonadota</taxon>
        <taxon>Alphaproteobacteria</taxon>
        <taxon>Rhodobacterales</taxon>
        <taxon>Rhodobacter group</taxon>
        <taxon>Rhodobacter</taxon>
    </lineage>
</organism>
<comment type="catalytic activity">
    <reaction evidence="12">
        <text>2,5-diamino-6-hydroxy-4-(5-phosphoribosylamino)-pyrimidine + H2O + H(+) = 5-amino-6-(5-phospho-D-ribosylamino)uracil + NH4(+)</text>
        <dbReference type="Rhea" id="RHEA:21868"/>
        <dbReference type="ChEBI" id="CHEBI:15377"/>
        <dbReference type="ChEBI" id="CHEBI:15378"/>
        <dbReference type="ChEBI" id="CHEBI:28938"/>
        <dbReference type="ChEBI" id="CHEBI:58453"/>
        <dbReference type="ChEBI" id="CHEBI:58614"/>
        <dbReference type="EC" id="3.5.4.26"/>
    </reaction>
</comment>
<dbReference type="PIRSF" id="PIRSF006769">
    <property type="entry name" value="RibD"/>
    <property type="match status" value="1"/>
</dbReference>
<keyword evidence="8 12" id="KW-0862">Zinc</keyword>
<dbReference type="InterPro" id="IPR016192">
    <property type="entry name" value="APOBEC/CMP_deaminase_Zn-bd"/>
</dbReference>
<feature type="binding site" evidence="14">
    <location>
        <position position="156"/>
    </location>
    <ligand>
        <name>NADP(+)</name>
        <dbReference type="ChEBI" id="CHEBI:58349"/>
    </ligand>
</feature>
<dbReference type="Pfam" id="PF00383">
    <property type="entry name" value="dCMP_cyt_deam_1"/>
    <property type="match status" value="1"/>
</dbReference>
<dbReference type="RefSeq" id="WP_013068777.1">
    <property type="nucleotide sequence ID" value="NC_014034.1"/>
</dbReference>
<feature type="binding site" evidence="14">
    <location>
        <position position="206"/>
    </location>
    <ligand>
        <name>substrate</name>
    </ligand>
</feature>
<evidence type="ECO:0000256" key="11">
    <source>
        <dbReference type="ARBA" id="ARBA00023268"/>
    </source>
</evidence>
<dbReference type="GO" id="GO:0008270">
    <property type="term" value="F:zinc ion binding"/>
    <property type="evidence" value="ECO:0007669"/>
    <property type="project" value="InterPro"/>
</dbReference>
<comment type="similarity">
    <text evidence="5 12">In the C-terminal section; belongs to the HTP reductase family.</text>
</comment>
<keyword evidence="11" id="KW-0511">Multifunctional enzyme</keyword>
<dbReference type="InterPro" id="IPR024072">
    <property type="entry name" value="DHFR-like_dom_sf"/>
</dbReference>
<evidence type="ECO:0000256" key="7">
    <source>
        <dbReference type="ARBA" id="ARBA00022723"/>
    </source>
</evidence>
<dbReference type="EMBL" id="CP001312">
    <property type="protein sequence ID" value="ADE86804.1"/>
    <property type="molecule type" value="Genomic_DNA"/>
</dbReference>
<evidence type="ECO:0000256" key="12">
    <source>
        <dbReference type="PIRNR" id="PIRNR006769"/>
    </source>
</evidence>
<dbReference type="GO" id="GO:0008835">
    <property type="term" value="F:diaminohydroxyphosphoribosylaminopyrimidine deaminase activity"/>
    <property type="evidence" value="ECO:0007669"/>
    <property type="project" value="UniProtKB-EC"/>
</dbReference>
<keyword evidence="10 12" id="KW-0560">Oxidoreductase</keyword>
<evidence type="ECO:0000256" key="14">
    <source>
        <dbReference type="PIRSR" id="PIRSR006769-2"/>
    </source>
</evidence>
<reference key="1">
    <citation type="submission" date="2008-12" db="EMBL/GenBank/DDBJ databases">
        <title>Complete genome sequence of Rhodobacter capsulatus SB1003.</title>
        <authorList>
            <person name="Strnad H."/>
            <person name="Lapidus A."/>
            <person name="Vlcek C."/>
            <person name="Ulbrich P."/>
            <person name="Paces J."/>
            <person name="Maltsev N."/>
            <person name="Kumar V."/>
            <person name="Kogan Y."/>
            <person name="Milgram A."/>
            <person name="Rebrekov D."/>
            <person name="Mazur M."/>
            <person name="Cox R."/>
            <person name="Kyrpides N."/>
            <person name="Kolar M."/>
            <person name="Sachova J."/>
            <person name="Ridl J."/>
            <person name="Ivanova N."/>
            <person name="Kapatral V."/>
            <person name="Los T."/>
            <person name="Lykidis A."/>
            <person name="Mikhailova N."/>
            <person name="Reznik G."/>
            <person name="Vasieva O."/>
            <person name="Fonstein M."/>
            <person name="Paces V."/>
            <person name="Haselkorn R."/>
        </authorList>
    </citation>
    <scope>NUCLEOTIDE SEQUENCE</scope>
    <source>
        <strain>SB1003</strain>
    </source>
</reference>
<evidence type="ECO:0000256" key="3">
    <source>
        <dbReference type="ARBA" id="ARBA00004910"/>
    </source>
</evidence>
<feature type="binding site" evidence="15">
    <location>
        <position position="86"/>
    </location>
    <ligand>
        <name>Zn(2+)</name>
        <dbReference type="ChEBI" id="CHEBI:29105"/>
        <note>catalytic</note>
    </ligand>
</feature>
<dbReference type="InterPro" id="IPR050765">
    <property type="entry name" value="Riboflavin_Biosynth_HTPR"/>
</dbReference>
<evidence type="ECO:0000256" key="6">
    <source>
        <dbReference type="ARBA" id="ARBA00022619"/>
    </source>
</evidence>
<sequence>MSEADGRFMRLALGLAGRGLGNVWPNPAVGCVIVNGGRIVGRGWTQPGGRPHAERRALDQAGPAARGATAYVTLEPCAHHGKTPPCAEALIAAGVVRVVSALEDPDPRVSGRGHAMLRAAGIAVETGVLAAEARAAQAGFLSRIERGRPWLALKLGASFDGRIALANGESQWITGPQARAQVQALRARFDAVLVGGGTARADDPLLTLRHFKPLRAPVRVVASRRLDLPRGRLAGSLGQAPLWLLHGAEAPGEARAFWAGLGAELIEVAGRDTGRDTGLDPVALLAALGARGLTRVFCEGGGQFAASLMAAGLVDELIGFTAGVVLGGDARPGIGDLGLTRLAEAPRYRLDSLQPIGPDVLARWLRA</sequence>
<dbReference type="InterPro" id="IPR016193">
    <property type="entry name" value="Cytidine_deaminase-like"/>
</dbReference>
<feature type="binding site" evidence="15">
    <location>
        <position position="77"/>
    </location>
    <ligand>
        <name>Zn(2+)</name>
        <dbReference type="ChEBI" id="CHEBI:29105"/>
        <note>catalytic</note>
    </ligand>
</feature>
<dbReference type="InterPro" id="IPR002734">
    <property type="entry name" value="RibDG_C"/>
</dbReference>
<dbReference type="eggNOG" id="COG1985">
    <property type="taxonomic scope" value="Bacteria"/>
</dbReference>
<feature type="binding site" evidence="15">
    <location>
        <position position="52"/>
    </location>
    <ligand>
        <name>Zn(2+)</name>
        <dbReference type="ChEBI" id="CHEBI:29105"/>
        <note>catalytic</note>
    </ligand>
</feature>
<evidence type="ECO:0000256" key="4">
    <source>
        <dbReference type="ARBA" id="ARBA00005259"/>
    </source>
</evidence>
<evidence type="ECO:0000256" key="8">
    <source>
        <dbReference type="ARBA" id="ARBA00022833"/>
    </source>
</evidence>
<dbReference type="KEGG" id="rcp:RCAP_rcc03080"/>
<dbReference type="Gene3D" id="3.40.430.10">
    <property type="entry name" value="Dihydrofolate Reductase, subunit A"/>
    <property type="match status" value="1"/>
</dbReference>
<dbReference type="InterPro" id="IPR002125">
    <property type="entry name" value="CMP_dCMP_dom"/>
</dbReference>
<dbReference type="SUPFAM" id="SSF53927">
    <property type="entry name" value="Cytidine deaminase-like"/>
    <property type="match status" value="1"/>
</dbReference>
<comment type="pathway">
    <text evidence="2 12">Cofactor biosynthesis; riboflavin biosynthesis; 5-amino-6-(D-ribitylamino)uracil from GTP: step 2/4.</text>
</comment>
<comment type="catalytic activity">
    <reaction evidence="12">
        <text>5-amino-6-(5-phospho-D-ribitylamino)uracil + NADP(+) = 5-amino-6-(5-phospho-D-ribosylamino)uracil + NADPH + H(+)</text>
        <dbReference type="Rhea" id="RHEA:17845"/>
        <dbReference type="ChEBI" id="CHEBI:15378"/>
        <dbReference type="ChEBI" id="CHEBI:57783"/>
        <dbReference type="ChEBI" id="CHEBI:58349"/>
        <dbReference type="ChEBI" id="CHEBI:58421"/>
        <dbReference type="ChEBI" id="CHEBI:58453"/>
        <dbReference type="EC" id="1.1.1.193"/>
    </reaction>
</comment>
<dbReference type="CDD" id="cd01284">
    <property type="entry name" value="Riboflavin_deaminase-reductase"/>
    <property type="match status" value="1"/>
</dbReference>
<dbReference type="STRING" id="272942.RCAP_rcc03080"/>
<comment type="function">
    <text evidence="1 12">Converts 2,5-diamino-6-(ribosylamino)-4(3h)-pyrimidinone 5'-phosphate into 5-amino-6-(ribosylamino)-2,4(1h,3h)-pyrimidinedione 5'-phosphate.</text>
</comment>
<evidence type="ECO:0000313" key="18">
    <source>
        <dbReference type="Proteomes" id="UP000002361"/>
    </source>
</evidence>
<dbReference type="PANTHER" id="PTHR38011">
    <property type="entry name" value="DIHYDROFOLATE REDUCTASE FAMILY PROTEIN (AFU_ORTHOLOGUE AFUA_8G06820)"/>
    <property type="match status" value="1"/>
</dbReference>
<keyword evidence="12 17" id="KW-0378">Hydrolase</keyword>
<dbReference type="SUPFAM" id="SSF53597">
    <property type="entry name" value="Dihydrofolate reductase-like"/>
    <property type="match status" value="1"/>
</dbReference>
<dbReference type="AlphaFoldDB" id="D5AQL5"/>
<dbReference type="InterPro" id="IPR004794">
    <property type="entry name" value="Eubact_RibD"/>
</dbReference>
<name>D5AQL5_RHOCB</name>
<evidence type="ECO:0000313" key="17">
    <source>
        <dbReference type="EMBL" id="ADE86804.1"/>
    </source>
</evidence>
<gene>
    <name evidence="17" type="primary">ribD</name>
    <name evidence="17" type="ordered locus">RCAP_rcc03080</name>
</gene>
<feature type="binding site" evidence="14">
    <location>
        <position position="299"/>
    </location>
    <ligand>
        <name>substrate</name>
    </ligand>
</feature>
<keyword evidence="9 12" id="KW-0521">NADP</keyword>
<feature type="active site" description="Proton donor" evidence="13">
    <location>
        <position position="54"/>
    </location>
</feature>
<dbReference type="GeneID" id="31491871"/>
<evidence type="ECO:0000259" key="16">
    <source>
        <dbReference type="PROSITE" id="PS51747"/>
    </source>
</evidence>
<dbReference type="GO" id="GO:0009231">
    <property type="term" value="P:riboflavin biosynthetic process"/>
    <property type="evidence" value="ECO:0007669"/>
    <property type="project" value="UniProtKB-UniPathway"/>
</dbReference>
<dbReference type="PROSITE" id="PS00903">
    <property type="entry name" value="CYT_DCMP_DEAMINASES_1"/>
    <property type="match status" value="1"/>
</dbReference>